<dbReference type="AlphaFoldDB" id="A0A979GJW7"/>
<dbReference type="GO" id="GO:0022857">
    <property type="term" value="F:transmembrane transporter activity"/>
    <property type="evidence" value="ECO:0007669"/>
    <property type="project" value="InterPro"/>
</dbReference>
<comment type="similarity">
    <text evidence="2">Belongs to the SLC13A/DASS transporter (TC 2.A.47) family. DIT1 subfamily.</text>
</comment>
<dbReference type="EMBL" id="AP009243">
    <property type="protein sequence ID" value="BAG80462.1"/>
    <property type="molecule type" value="Genomic_DNA"/>
</dbReference>
<feature type="transmembrane region" description="Helical" evidence="6">
    <location>
        <begin position="335"/>
        <end position="355"/>
    </location>
</feature>
<evidence type="ECO:0000313" key="8">
    <source>
        <dbReference type="Proteomes" id="UP000008199"/>
    </source>
</evidence>
<dbReference type="InterPro" id="IPR001898">
    <property type="entry name" value="SLC13A/DASS"/>
</dbReference>
<keyword evidence="4 6" id="KW-1133">Transmembrane helix</keyword>
<keyword evidence="5 6" id="KW-0472">Membrane</keyword>
<dbReference type="RefSeq" id="WP_000797448.1">
    <property type="nucleotide sequence ID" value="NC_011416.1"/>
</dbReference>
<gene>
    <name evidence="7" type="ordered locus">ECSE_P3-0023</name>
</gene>
<dbReference type="PANTHER" id="PTHR42826">
    <property type="entry name" value="DICARBOXYLATE TRANSPORTER 2.1, CHLOROPLASTIC"/>
    <property type="match status" value="1"/>
</dbReference>
<evidence type="ECO:0000256" key="5">
    <source>
        <dbReference type="ARBA" id="ARBA00023136"/>
    </source>
</evidence>
<dbReference type="PIRSF" id="PIRSF002457">
    <property type="entry name" value="DASS"/>
    <property type="match status" value="1"/>
</dbReference>
<dbReference type="NCBIfam" id="TIGR00785">
    <property type="entry name" value="dass"/>
    <property type="match status" value="1"/>
</dbReference>
<evidence type="ECO:0000256" key="4">
    <source>
        <dbReference type="ARBA" id="ARBA00022989"/>
    </source>
</evidence>
<feature type="transmembrane region" description="Helical" evidence="6">
    <location>
        <begin position="229"/>
        <end position="252"/>
    </location>
</feature>
<evidence type="ECO:0000256" key="1">
    <source>
        <dbReference type="ARBA" id="ARBA00004141"/>
    </source>
</evidence>
<feature type="transmembrane region" description="Helical" evidence="6">
    <location>
        <begin position="42"/>
        <end position="72"/>
    </location>
</feature>
<evidence type="ECO:0000256" key="3">
    <source>
        <dbReference type="ARBA" id="ARBA00022692"/>
    </source>
</evidence>
<feature type="transmembrane region" description="Helical" evidence="6">
    <location>
        <begin position="92"/>
        <end position="112"/>
    </location>
</feature>
<geneLocation type="plasmid" evidence="7 8">
    <name>pSE11-3</name>
</geneLocation>
<dbReference type="Proteomes" id="UP000008199">
    <property type="component" value="Plasmid pSE11-3"/>
</dbReference>
<keyword evidence="3 6" id="KW-0812">Transmembrane</keyword>
<protein>
    <submittedName>
        <fullName evidence="7">Cation transport protein</fullName>
    </submittedName>
</protein>
<dbReference type="GO" id="GO:0016020">
    <property type="term" value="C:membrane"/>
    <property type="evidence" value="ECO:0007669"/>
    <property type="project" value="UniProtKB-SubCell"/>
</dbReference>
<evidence type="ECO:0000256" key="6">
    <source>
        <dbReference type="SAM" id="Phobius"/>
    </source>
</evidence>
<organism evidence="7 8">
    <name type="scientific">Escherichia coli (strain SE11)</name>
    <dbReference type="NCBI Taxonomy" id="409438"/>
    <lineage>
        <taxon>Bacteria</taxon>
        <taxon>Pseudomonadati</taxon>
        <taxon>Pseudomonadota</taxon>
        <taxon>Gammaproteobacteria</taxon>
        <taxon>Enterobacterales</taxon>
        <taxon>Enterobacteriaceae</taxon>
        <taxon>Escherichia</taxon>
    </lineage>
</organism>
<name>A0A979GJW7_ECOSE</name>
<sequence length="486" mass="53046">MKNRQLLSDGTRWKQLIIILILGLCCYYFLQPAGVNEFAWRTVVIFLATIVCIICKVLPVGAIGVIAITVYALTGSGGALTAQESISQALSAMNNTLLWLIVIAFMISRGFVKTGLGERIALVLVRLLGKRTLGLAYGLALADLLLSPAMPSNTARCGGVIYPVADSLSRSYGSFPDDDSRQRLGTFLITCTGLVNDITSTLFLTGFTANLLAVKLAALQGISLSWLNWFTFMVLPCIVSFVVTPLIVYVLVPPQIKVTPEAPESALLRLREKGKITVPEWLMMGTVLLLLVLWIAGSYAGIDQTTTAFIGLSVLLLSGVLNWEDVKNEKGAWDTLIWFSALLMLATQLSSLGFTDWFGHIIGSDVRKIIHGSNWIFVLIILNVIYCYLHYFFASGNAIVAALYAVFLSVGISLGVPAIPMALMLSCCTNISCSLTQYTHARGPILFGAGYIPTSVWWKTGFVMSIINLVIFFLVGLIWWKVLGLY</sequence>
<proteinExistence type="inferred from homology"/>
<evidence type="ECO:0000313" key="7">
    <source>
        <dbReference type="EMBL" id="BAG80462.1"/>
    </source>
</evidence>
<feature type="transmembrane region" description="Helical" evidence="6">
    <location>
        <begin position="12"/>
        <end position="30"/>
    </location>
</feature>
<evidence type="ECO:0000256" key="2">
    <source>
        <dbReference type="ARBA" id="ARBA00007349"/>
    </source>
</evidence>
<feature type="transmembrane region" description="Helical" evidence="6">
    <location>
        <begin position="375"/>
        <end position="394"/>
    </location>
</feature>
<feature type="transmembrane region" description="Helical" evidence="6">
    <location>
        <begin position="281"/>
        <end position="300"/>
    </location>
</feature>
<feature type="transmembrane region" description="Helical" evidence="6">
    <location>
        <begin position="306"/>
        <end position="323"/>
    </location>
</feature>
<feature type="transmembrane region" description="Helical" evidence="6">
    <location>
        <begin position="401"/>
        <end position="425"/>
    </location>
</feature>
<keyword evidence="7" id="KW-0614">Plasmid</keyword>
<feature type="transmembrane region" description="Helical" evidence="6">
    <location>
        <begin position="456"/>
        <end position="480"/>
    </location>
</feature>
<reference evidence="7 8" key="1">
    <citation type="journal article" date="2008" name="DNA Res.">
        <title>Complete genome sequence and comparative analysis of the wild-type commensal Escherichia coli strain SE11 isolated from a healthy adult.</title>
        <authorList>
            <person name="Oshima K."/>
            <person name="Toh H."/>
            <person name="Ogura Y."/>
            <person name="Sasamoto H."/>
            <person name="Morita H."/>
            <person name="Park S.-H."/>
            <person name="Ooka T."/>
            <person name="Iyoda S."/>
            <person name="Taylor T.D."/>
            <person name="Hayashi T."/>
            <person name="Itoh K."/>
            <person name="Hattori M."/>
        </authorList>
    </citation>
    <scope>NUCLEOTIDE SEQUENCE [LARGE SCALE GENOMIC DNA]</scope>
    <source>
        <strain evidence="7 8">SE11</strain>
    </source>
</reference>
<dbReference type="KEGG" id="ecy:ECSE_P3-0023"/>
<accession>A0A979GJW7</accession>
<comment type="subcellular location">
    <subcellularLocation>
        <location evidence="1">Membrane</location>
        <topology evidence="1">Multi-pass membrane protein</topology>
    </subcellularLocation>
</comment>
<dbReference type="InterPro" id="IPR030676">
    <property type="entry name" value="CitT-rel"/>
</dbReference>
<dbReference type="Pfam" id="PF00939">
    <property type="entry name" value="Na_sulph_symp"/>
    <property type="match status" value="1"/>
</dbReference>